<evidence type="ECO:0008006" key="3">
    <source>
        <dbReference type="Google" id="ProtNLM"/>
    </source>
</evidence>
<organism evidence="1 2">
    <name type="scientific">Candidatus Niyogibacteria bacterium CG10_big_fil_rev_8_21_14_0_10_42_19</name>
    <dbReference type="NCBI Taxonomy" id="1974725"/>
    <lineage>
        <taxon>Bacteria</taxon>
        <taxon>Candidatus Niyogiibacteriota</taxon>
    </lineage>
</organism>
<dbReference type="EMBL" id="PFCN01000012">
    <property type="protein sequence ID" value="PIR70546.1"/>
    <property type="molecule type" value="Genomic_DNA"/>
</dbReference>
<evidence type="ECO:0000313" key="1">
    <source>
        <dbReference type="EMBL" id="PIR70546.1"/>
    </source>
</evidence>
<dbReference type="Proteomes" id="UP000229383">
    <property type="component" value="Unassembled WGS sequence"/>
</dbReference>
<sequence>MNEGKKPVIEVKRRESETPMSLMRRFSRKIQQSSVLRHARSIQFHNRPDSKVKLKNRTIKKIEKYKKNKLLKKLGKIICSRKK</sequence>
<dbReference type="AlphaFoldDB" id="A0A2H0TG64"/>
<comment type="caution">
    <text evidence="1">The sequence shown here is derived from an EMBL/GenBank/DDBJ whole genome shotgun (WGS) entry which is preliminary data.</text>
</comment>
<name>A0A2H0TG64_9BACT</name>
<protein>
    <recommendedName>
        <fullName evidence="3">30S ribosomal protein S21</fullName>
    </recommendedName>
</protein>
<accession>A0A2H0TG64</accession>
<gene>
    <name evidence="1" type="ORF">COU46_00820</name>
</gene>
<proteinExistence type="predicted"/>
<evidence type="ECO:0000313" key="2">
    <source>
        <dbReference type="Proteomes" id="UP000229383"/>
    </source>
</evidence>
<reference evidence="2" key="1">
    <citation type="submission" date="2017-09" db="EMBL/GenBank/DDBJ databases">
        <title>Depth-based differentiation of microbial function through sediment-hosted aquifers and enrichment of novel symbionts in the deep terrestrial subsurface.</title>
        <authorList>
            <person name="Probst A.J."/>
            <person name="Ladd B."/>
            <person name="Jarett J.K."/>
            <person name="Geller-Mcgrath D.E."/>
            <person name="Sieber C.M.K."/>
            <person name="Emerson J.B."/>
            <person name="Anantharaman K."/>
            <person name="Thomas B.C."/>
            <person name="Malmstrom R."/>
            <person name="Stieglmeier M."/>
            <person name="Klingl A."/>
            <person name="Woyke T."/>
            <person name="Ryan C.M."/>
            <person name="Banfield J.F."/>
        </authorList>
    </citation>
    <scope>NUCLEOTIDE SEQUENCE [LARGE SCALE GENOMIC DNA]</scope>
</reference>